<dbReference type="GO" id="GO:0006233">
    <property type="term" value="P:dTDP biosynthetic process"/>
    <property type="evidence" value="ECO:0007669"/>
    <property type="project" value="InterPro"/>
</dbReference>
<dbReference type="AlphaFoldDB" id="A0A420HYU3"/>
<dbReference type="HAMAP" id="MF_00165">
    <property type="entry name" value="Thymidylate_kinase"/>
    <property type="match status" value="1"/>
</dbReference>
<dbReference type="STRING" id="62708.A0A420HYU3"/>
<dbReference type="GO" id="GO:0004550">
    <property type="term" value="F:nucleoside diphosphate kinase activity"/>
    <property type="evidence" value="ECO:0007669"/>
    <property type="project" value="TreeGrafter"/>
</dbReference>
<keyword evidence="8 11" id="KW-0418">Kinase</keyword>
<dbReference type="Proteomes" id="UP000283383">
    <property type="component" value="Unassembled WGS sequence"/>
</dbReference>
<comment type="caution">
    <text evidence="11">The sequence shown here is derived from an EMBL/GenBank/DDBJ whole genome shotgun (WGS) entry which is preliminary data.</text>
</comment>
<dbReference type="PANTHER" id="PTHR10344:SF1">
    <property type="entry name" value="THYMIDYLATE KINASE"/>
    <property type="match status" value="1"/>
</dbReference>
<dbReference type="GO" id="GO:0004798">
    <property type="term" value="F:dTMP kinase activity"/>
    <property type="evidence" value="ECO:0007669"/>
    <property type="project" value="UniProtKB-EC"/>
</dbReference>
<dbReference type="GO" id="GO:0005829">
    <property type="term" value="C:cytosol"/>
    <property type="evidence" value="ECO:0007669"/>
    <property type="project" value="TreeGrafter"/>
</dbReference>
<evidence type="ECO:0000256" key="7">
    <source>
        <dbReference type="ARBA" id="ARBA00022741"/>
    </source>
</evidence>
<evidence type="ECO:0000256" key="9">
    <source>
        <dbReference type="ARBA" id="ARBA00022840"/>
    </source>
</evidence>
<evidence type="ECO:0000313" key="11">
    <source>
        <dbReference type="EMBL" id="RKF62587.1"/>
    </source>
</evidence>
<dbReference type="EC" id="2.7.4.9" evidence="3"/>
<dbReference type="GO" id="GO:0005634">
    <property type="term" value="C:nucleus"/>
    <property type="evidence" value="ECO:0007669"/>
    <property type="project" value="TreeGrafter"/>
</dbReference>
<dbReference type="GO" id="GO:0005524">
    <property type="term" value="F:ATP binding"/>
    <property type="evidence" value="ECO:0007669"/>
    <property type="project" value="UniProtKB-KW"/>
</dbReference>
<name>A0A420HYU3_9PEZI</name>
<dbReference type="InterPro" id="IPR039430">
    <property type="entry name" value="Thymidylate_kin-like_dom"/>
</dbReference>
<evidence type="ECO:0000256" key="3">
    <source>
        <dbReference type="ARBA" id="ARBA00012980"/>
    </source>
</evidence>
<comment type="pathway">
    <text evidence="1">Pyrimidine metabolism; dTTP biosynthesis.</text>
</comment>
<keyword evidence="9" id="KW-0067">ATP-binding</keyword>
<dbReference type="Gene3D" id="3.40.50.300">
    <property type="entry name" value="P-loop containing nucleotide triphosphate hydrolases"/>
    <property type="match status" value="1"/>
</dbReference>
<dbReference type="EMBL" id="MCBQ01014666">
    <property type="protein sequence ID" value="RKF62587.1"/>
    <property type="molecule type" value="Genomic_DNA"/>
</dbReference>
<accession>A0A420HYU3</accession>
<keyword evidence="12" id="KW-1185">Reference proteome</keyword>
<dbReference type="Pfam" id="PF02223">
    <property type="entry name" value="Thymidylate_kin"/>
    <property type="match status" value="1"/>
</dbReference>
<dbReference type="FunFam" id="3.40.50.300:FF:000679">
    <property type="entry name" value="Thymidylate kinase"/>
    <property type="match status" value="1"/>
</dbReference>
<feature type="domain" description="Thymidylate kinase-like" evidence="10">
    <location>
        <begin position="22"/>
        <end position="207"/>
    </location>
</feature>
<keyword evidence="5" id="KW-0808">Transferase</keyword>
<evidence type="ECO:0000256" key="5">
    <source>
        <dbReference type="ARBA" id="ARBA00022679"/>
    </source>
</evidence>
<dbReference type="InterPro" id="IPR018094">
    <property type="entry name" value="Thymidylate_kinase"/>
</dbReference>
<evidence type="ECO:0000256" key="1">
    <source>
        <dbReference type="ARBA" id="ARBA00004992"/>
    </source>
</evidence>
<dbReference type="PANTHER" id="PTHR10344">
    <property type="entry name" value="THYMIDYLATE KINASE"/>
    <property type="match status" value="1"/>
</dbReference>
<evidence type="ECO:0000259" key="10">
    <source>
        <dbReference type="Pfam" id="PF02223"/>
    </source>
</evidence>
<proteinExistence type="inferred from homology"/>
<keyword evidence="7" id="KW-0547">Nucleotide-binding</keyword>
<sequence length="232" mass="26399">MEEKWPWKEPRHPVTRGAFIVIEGLDRSGKTTQVERLCNKLYSLGHNIKAMGFPDRTSPVGQMIGNYLQNLTEMDDHAIHLLFSANRWEKVNWIEDTLSAGYNIVCDRYYMSGIAYSVAKKNPSLTIEWAKNSEVGLPSPDAIVFLDILPEEAENRAGYGVEKYERREFQEQIRTLFLRLLLTSQEEGIFTPKIDAGLPIDVVQGEIFAAVENIIISAQAGFMGKYVSRIKR</sequence>
<dbReference type="PROSITE" id="PS01331">
    <property type="entry name" value="THYMIDYLATE_KINASE"/>
    <property type="match status" value="1"/>
</dbReference>
<reference evidence="11 12" key="1">
    <citation type="journal article" date="2018" name="BMC Genomics">
        <title>Comparative genome analyses reveal sequence features reflecting distinct modes of host-adaptation between dicot and monocot powdery mildew.</title>
        <authorList>
            <person name="Wu Y."/>
            <person name="Ma X."/>
            <person name="Pan Z."/>
            <person name="Kale S.D."/>
            <person name="Song Y."/>
            <person name="King H."/>
            <person name="Zhang Q."/>
            <person name="Presley C."/>
            <person name="Deng X."/>
            <person name="Wei C.I."/>
            <person name="Xiao S."/>
        </authorList>
    </citation>
    <scope>NUCLEOTIDE SEQUENCE [LARGE SCALE GENOMIC DNA]</scope>
    <source>
        <strain evidence="11">UMSG3</strain>
    </source>
</reference>
<dbReference type="InterPro" id="IPR027417">
    <property type="entry name" value="P-loop_NTPase"/>
</dbReference>
<dbReference type="CDD" id="cd01672">
    <property type="entry name" value="TMPK"/>
    <property type="match status" value="1"/>
</dbReference>
<evidence type="ECO:0000313" key="12">
    <source>
        <dbReference type="Proteomes" id="UP000283383"/>
    </source>
</evidence>
<dbReference type="NCBIfam" id="TIGR00041">
    <property type="entry name" value="DTMP_kinase"/>
    <property type="match status" value="1"/>
</dbReference>
<evidence type="ECO:0000256" key="2">
    <source>
        <dbReference type="ARBA" id="ARBA00009776"/>
    </source>
</evidence>
<keyword evidence="6" id="KW-0545">Nucleotide biosynthesis</keyword>
<comment type="similarity">
    <text evidence="2">Belongs to the thymidylate kinase family.</text>
</comment>
<protein>
    <recommendedName>
        <fullName evidence="4">Thymidylate kinase</fullName>
        <ecNumber evidence="3">2.7.4.9</ecNumber>
    </recommendedName>
</protein>
<dbReference type="SUPFAM" id="SSF52540">
    <property type="entry name" value="P-loop containing nucleoside triphosphate hydrolases"/>
    <property type="match status" value="1"/>
</dbReference>
<evidence type="ECO:0000256" key="8">
    <source>
        <dbReference type="ARBA" id="ARBA00022777"/>
    </source>
</evidence>
<gene>
    <name evidence="11" type="ORF">GcM3_146019</name>
</gene>
<dbReference type="GO" id="GO:0006235">
    <property type="term" value="P:dTTP biosynthetic process"/>
    <property type="evidence" value="ECO:0007669"/>
    <property type="project" value="TreeGrafter"/>
</dbReference>
<dbReference type="InterPro" id="IPR018095">
    <property type="entry name" value="Thymidylate_kin_CS"/>
</dbReference>
<organism evidence="11 12">
    <name type="scientific">Golovinomyces cichoracearum</name>
    <dbReference type="NCBI Taxonomy" id="62708"/>
    <lineage>
        <taxon>Eukaryota</taxon>
        <taxon>Fungi</taxon>
        <taxon>Dikarya</taxon>
        <taxon>Ascomycota</taxon>
        <taxon>Pezizomycotina</taxon>
        <taxon>Leotiomycetes</taxon>
        <taxon>Erysiphales</taxon>
        <taxon>Erysiphaceae</taxon>
        <taxon>Golovinomyces</taxon>
    </lineage>
</organism>
<evidence type="ECO:0000256" key="4">
    <source>
        <dbReference type="ARBA" id="ARBA00017144"/>
    </source>
</evidence>
<dbReference type="GO" id="GO:0006227">
    <property type="term" value="P:dUDP biosynthetic process"/>
    <property type="evidence" value="ECO:0007669"/>
    <property type="project" value="TreeGrafter"/>
</dbReference>
<evidence type="ECO:0000256" key="6">
    <source>
        <dbReference type="ARBA" id="ARBA00022727"/>
    </source>
</evidence>